<dbReference type="PANTHER" id="PTHR10672:SF3">
    <property type="entry name" value="PROTEIN HU-LI TAI SHAO"/>
    <property type="match status" value="1"/>
</dbReference>
<gene>
    <name evidence="3" type="ORF">EDD35_6824</name>
</gene>
<dbReference type="RefSeq" id="WP_123686365.1">
    <property type="nucleotide sequence ID" value="NZ_RKHY01000001.1"/>
</dbReference>
<dbReference type="SMART" id="SM01007">
    <property type="entry name" value="Aldolase_II"/>
    <property type="match status" value="1"/>
</dbReference>
<comment type="similarity">
    <text evidence="1">Belongs to the aldolase class II family.</text>
</comment>
<dbReference type="SUPFAM" id="SSF53639">
    <property type="entry name" value="AraD/HMP-PK domain-like"/>
    <property type="match status" value="1"/>
</dbReference>
<dbReference type="InterPro" id="IPR036409">
    <property type="entry name" value="Aldolase_II/adducin_N_sf"/>
</dbReference>
<organism evidence="3 4">
    <name type="scientific">Amycolatopsis thermoflava</name>
    <dbReference type="NCBI Taxonomy" id="84480"/>
    <lineage>
        <taxon>Bacteria</taxon>
        <taxon>Bacillati</taxon>
        <taxon>Actinomycetota</taxon>
        <taxon>Actinomycetes</taxon>
        <taxon>Pseudonocardiales</taxon>
        <taxon>Pseudonocardiaceae</taxon>
        <taxon>Amycolatopsis</taxon>
        <taxon>Amycolatopsis methanolica group</taxon>
    </lineage>
</organism>
<evidence type="ECO:0000313" key="3">
    <source>
        <dbReference type="EMBL" id="ROS44383.1"/>
    </source>
</evidence>
<dbReference type="AlphaFoldDB" id="A0A3N2H644"/>
<dbReference type="EMBL" id="RKHY01000001">
    <property type="protein sequence ID" value="ROS44383.1"/>
    <property type="molecule type" value="Genomic_DNA"/>
</dbReference>
<dbReference type="NCBIfam" id="NF004855">
    <property type="entry name" value="PRK06208.1"/>
    <property type="match status" value="1"/>
</dbReference>
<protein>
    <submittedName>
        <fullName evidence="3">Ribulose-5-phosphate 4-epimerase/fuculose-1-phosphate aldolase</fullName>
    </submittedName>
</protein>
<dbReference type="Gene3D" id="3.40.225.10">
    <property type="entry name" value="Class II aldolase/adducin N-terminal domain"/>
    <property type="match status" value="1"/>
</dbReference>
<dbReference type="Proteomes" id="UP000274843">
    <property type="component" value="Unassembled WGS sequence"/>
</dbReference>
<dbReference type="InterPro" id="IPR001303">
    <property type="entry name" value="Aldolase_II/adducin_N"/>
</dbReference>
<dbReference type="GeneID" id="301848070"/>
<keyword evidence="4" id="KW-1185">Reference proteome</keyword>
<evidence type="ECO:0000256" key="1">
    <source>
        <dbReference type="ARBA" id="ARBA00037961"/>
    </source>
</evidence>
<evidence type="ECO:0000259" key="2">
    <source>
        <dbReference type="SMART" id="SM01007"/>
    </source>
</evidence>
<proteinExistence type="inferred from homology"/>
<name>A0A3N2H644_9PSEU</name>
<evidence type="ECO:0000313" key="4">
    <source>
        <dbReference type="Proteomes" id="UP000274843"/>
    </source>
</evidence>
<dbReference type="GO" id="GO:0051015">
    <property type="term" value="F:actin filament binding"/>
    <property type="evidence" value="ECO:0007669"/>
    <property type="project" value="TreeGrafter"/>
</dbReference>
<dbReference type="GO" id="GO:0005856">
    <property type="term" value="C:cytoskeleton"/>
    <property type="evidence" value="ECO:0007669"/>
    <property type="project" value="TreeGrafter"/>
</dbReference>
<dbReference type="InterPro" id="IPR051017">
    <property type="entry name" value="Aldolase-II_Adducin_sf"/>
</dbReference>
<dbReference type="Pfam" id="PF00596">
    <property type="entry name" value="Aldolase_II"/>
    <property type="match status" value="1"/>
</dbReference>
<dbReference type="PANTHER" id="PTHR10672">
    <property type="entry name" value="ADDUCIN"/>
    <property type="match status" value="1"/>
</dbReference>
<feature type="domain" description="Class II aldolase/adducin N-terminal" evidence="2">
    <location>
        <begin position="33"/>
        <end position="213"/>
    </location>
</feature>
<reference evidence="3 4" key="1">
    <citation type="submission" date="2018-11" db="EMBL/GenBank/DDBJ databases">
        <title>Sequencing the genomes of 1000 actinobacteria strains.</title>
        <authorList>
            <person name="Klenk H.-P."/>
        </authorList>
    </citation>
    <scope>NUCLEOTIDE SEQUENCE [LARGE SCALE GENOMIC DNA]</scope>
    <source>
        <strain evidence="3 4">DSM 44348</strain>
    </source>
</reference>
<comment type="caution">
    <text evidence="3">The sequence shown here is derived from an EMBL/GenBank/DDBJ whole genome shotgun (WGS) entry which is preliminary data.</text>
</comment>
<accession>A0A3N2H644</accession>
<dbReference type="FunFam" id="3.40.225.10:FF:000009">
    <property type="entry name" value="Class II aldolase/adducin N-terminal"/>
    <property type="match status" value="1"/>
</dbReference>
<sequence>MSTALPTFDDPAYRVPAPPVAASPEEERLRRKRELAATFRLFGKFGFGEGVGGHVTARDPIHSTCFWVNPFGVPFEHIRVSDLLLVDENGRLVEGAGLVNLAGFYIHSRVHAARPDVQAVAHAHSLHGKTFSAFGRLLDPITQDSLAFYDDHSVYDGFGGLVFDPEEGNRIAKALGDHKAVILQNHGLLTVGRTVAETAWWFISMERSCQSQLLAMAAGDPILIDEAEARQVSSVTGTPGFGWFNFQPLHQKILKLEPDLLD</sequence>